<feature type="chain" id="PRO_5047258505" description="Outer membrane protein beta-barrel domain-containing protein" evidence="2">
    <location>
        <begin position="23"/>
        <end position="359"/>
    </location>
</feature>
<evidence type="ECO:0000256" key="2">
    <source>
        <dbReference type="SAM" id="SignalP"/>
    </source>
</evidence>
<sequence>MKKLSTFLVILFLAFLTQSLLAQNEKYQRKVEKLEKQKTRITAQEKDALKIEISGINEQLERGVISPEKAQELKESVAKKRALNIENRIAIIENRISLLERNNGDVIAETMNDTLTEDQIRIGIDINGKPSEEFFFSTKNWKRELRYDRRTYSDFVIAIGLNNALIDDESLSDSPYKIGGSRFFEMGWQWRTRVFKNSNFVRLNYGFSFQFNGLKPVDNQFFVENGDQTELQEFLLELSKSKLRMDNLVFPVHFEFGSSRVRETEKTIRYNIDRSFRFGIGGYGGFNIGTRQKLKYQENGERIKDKFKRDYNTADLIYGVSAYAGFGGTQLYLKYDLNPIFRDAVVEQRNISLGFRFDL</sequence>
<organism evidence="3 4">
    <name type="scientific">Croceitalea rosinachiae</name>
    <dbReference type="NCBI Taxonomy" id="3075596"/>
    <lineage>
        <taxon>Bacteria</taxon>
        <taxon>Pseudomonadati</taxon>
        <taxon>Bacteroidota</taxon>
        <taxon>Flavobacteriia</taxon>
        <taxon>Flavobacteriales</taxon>
        <taxon>Flavobacteriaceae</taxon>
        <taxon>Croceitalea</taxon>
    </lineage>
</organism>
<evidence type="ECO:0008006" key="5">
    <source>
        <dbReference type="Google" id="ProtNLM"/>
    </source>
</evidence>
<evidence type="ECO:0000256" key="1">
    <source>
        <dbReference type="SAM" id="Coils"/>
    </source>
</evidence>
<keyword evidence="4" id="KW-1185">Reference proteome</keyword>
<gene>
    <name evidence="3" type="ORF">RM706_00670</name>
</gene>
<accession>A0ABU3A6C4</accession>
<comment type="caution">
    <text evidence="3">The sequence shown here is derived from an EMBL/GenBank/DDBJ whole genome shotgun (WGS) entry which is preliminary data.</text>
</comment>
<evidence type="ECO:0000313" key="4">
    <source>
        <dbReference type="Proteomes" id="UP001255246"/>
    </source>
</evidence>
<dbReference type="Proteomes" id="UP001255246">
    <property type="component" value="Unassembled WGS sequence"/>
</dbReference>
<protein>
    <recommendedName>
        <fullName evidence="5">Outer membrane protein beta-barrel domain-containing protein</fullName>
    </recommendedName>
</protein>
<dbReference type="EMBL" id="JAVRHR010000001">
    <property type="protein sequence ID" value="MDT0605519.1"/>
    <property type="molecule type" value="Genomic_DNA"/>
</dbReference>
<feature type="signal peptide" evidence="2">
    <location>
        <begin position="1"/>
        <end position="22"/>
    </location>
</feature>
<dbReference type="RefSeq" id="WP_311349090.1">
    <property type="nucleotide sequence ID" value="NZ_JAVRHR010000001.1"/>
</dbReference>
<evidence type="ECO:0000313" key="3">
    <source>
        <dbReference type="EMBL" id="MDT0605519.1"/>
    </source>
</evidence>
<keyword evidence="2" id="KW-0732">Signal</keyword>
<proteinExistence type="predicted"/>
<reference evidence="3 4" key="1">
    <citation type="submission" date="2023-09" db="EMBL/GenBank/DDBJ databases">
        <authorList>
            <person name="Rey-Velasco X."/>
        </authorList>
    </citation>
    <scope>NUCLEOTIDE SEQUENCE [LARGE SCALE GENOMIC DNA]</scope>
    <source>
        <strain evidence="3 4">F388</strain>
    </source>
</reference>
<name>A0ABU3A6C4_9FLAO</name>
<feature type="coiled-coil region" evidence="1">
    <location>
        <begin position="17"/>
        <end position="44"/>
    </location>
</feature>
<keyword evidence="1" id="KW-0175">Coiled coil</keyword>